<gene>
    <name evidence="2" type="ORF">A2848_02595</name>
</gene>
<evidence type="ECO:0000313" key="3">
    <source>
        <dbReference type="Proteomes" id="UP000176329"/>
    </source>
</evidence>
<keyword evidence="1" id="KW-0472">Membrane</keyword>
<accession>A0A1F6LVU0</accession>
<proteinExistence type="predicted"/>
<name>A0A1F6LVU0_9BACT</name>
<sequence>MPERITTEYGETIHQVWDVPEYTKYPHSRAWYIGAAVFLVGCIVYAIFFEENYLFAFILLLITIIFAFHEMREPGETQFGITDQGLVWRGFLFPYKEVRAFWIVYDNDVRNIYFTFKKATTPRLTIALDDQDPIEIRETLKQYIFEDLTRGEEPLTDTMGKVLKI</sequence>
<feature type="transmembrane region" description="Helical" evidence="1">
    <location>
        <begin position="30"/>
        <end position="47"/>
    </location>
</feature>
<feature type="transmembrane region" description="Helical" evidence="1">
    <location>
        <begin position="53"/>
        <end position="69"/>
    </location>
</feature>
<organism evidence="2 3">
    <name type="scientific">Candidatus Magasanikbacteria bacterium RIFCSPHIGHO2_01_FULL_50_8</name>
    <dbReference type="NCBI Taxonomy" id="1798674"/>
    <lineage>
        <taxon>Bacteria</taxon>
        <taxon>Candidatus Magasanikiibacteriota</taxon>
    </lineage>
</organism>
<keyword evidence="1" id="KW-0812">Transmembrane</keyword>
<evidence type="ECO:0008006" key="4">
    <source>
        <dbReference type="Google" id="ProtNLM"/>
    </source>
</evidence>
<evidence type="ECO:0000313" key="2">
    <source>
        <dbReference type="EMBL" id="OGH63425.1"/>
    </source>
</evidence>
<comment type="caution">
    <text evidence="2">The sequence shown here is derived from an EMBL/GenBank/DDBJ whole genome shotgun (WGS) entry which is preliminary data.</text>
</comment>
<reference evidence="2 3" key="1">
    <citation type="journal article" date="2016" name="Nat. Commun.">
        <title>Thousands of microbial genomes shed light on interconnected biogeochemical processes in an aquifer system.</title>
        <authorList>
            <person name="Anantharaman K."/>
            <person name="Brown C.T."/>
            <person name="Hug L.A."/>
            <person name="Sharon I."/>
            <person name="Castelle C.J."/>
            <person name="Probst A.J."/>
            <person name="Thomas B.C."/>
            <person name="Singh A."/>
            <person name="Wilkins M.J."/>
            <person name="Karaoz U."/>
            <person name="Brodie E.L."/>
            <person name="Williams K.H."/>
            <person name="Hubbard S.S."/>
            <person name="Banfield J.F."/>
        </authorList>
    </citation>
    <scope>NUCLEOTIDE SEQUENCE [LARGE SCALE GENOMIC DNA]</scope>
</reference>
<evidence type="ECO:0000256" key="1">
    <source>
        <dbReference type="SAM" id="Phobius"/>
    </source>
</evidence>
<dbReference type="EMBL" id="MFPV01000004">
    <property type="protein sequence ID" value="OGH63425.1"/>
    <property type="molecule type" value="Genomic_DNA"/>
</dbReference>
<dbReference type="AlphaFoldDB" id="A0A1F6LVU0"/>
<dbReference type="Proteomes" id="UP000176329">
    <property type="component" value="Unassembled WGS sequence"/>
</dbReference>
<keyword evidence="1" id="KW-1133">Transmembrane helix</keyword>
<protein>
    <recommendedName>
        <fullName evidence="4">DUF5673 domain-containing protein</fullName>
    </recommendedName>
</protein>